<comment type="caution">
    <text evidence="1">The sequence shown here is derived from an EMBL/GenBank/DDBJ whole genome shotgun (WGS) entry which is preliminary data.</text>
</comment>
<reference evidence="1 2" key="1">
    <citation type="submission" date="2023-06" db="EMBL/GenBank/DDBJ databases">
        <title>Black Yeasts Isolated from many extreme environments.</title>
        <authorList>
            <person name="Coleine C."/>
            <person name="Stajich J.E."/>
            <person name="Selbmann L."/>
        </authorList>
    </citation>
    <scope>NUCLEOTIDE SEQUENCE [LARGE SCALE GENOMIC DNA]</scope>
    <source>
        <strain evidence="1 2">CCFEE 5887</strain>
    </source>
</reference>
<keyword evidence="2" id="KW-1185">Reference proteome</keyword>
<sequence length="886" mass="97234">MEIYAPQPLVRLPRTTKVDATTHFGSVFTVRDGVKRRRKEICAATDGDSLSIYEAQSGNIMTSYPVPPTSSFSGPPCSIRFAADGQLLRRSYCAIKLQSLYIQLVESHEKDQQHVKTVKSPEIHDQQSPLLLIDVLTHAADQVLIIQQNGNLTTFSADLSKKLSELSLRPDGHSNLQVLAVQHLTAAEAQKSVLHQRPDILNEANAHTSYLALAYTKVVTGDDARKLFYGLWSIETAANRAWSERKSIFPLLEHELGLLEGSVNDKHCSLGHLASHLYLKSGPTFSTYNLSGLVPTLASTLHTGINGGYEIMAISPAFAICSFQDTLRLYDLRYQSLRLQIDTERTTLKRKRNRMAAEGQIGPVQFVTYLSHSARIIGRRRHYLVAIDISSAANSKRELQVGSKLIQNIGLGVGLHDELRRLGGSVPKLAISASAGNAATTKDWPPVRRRLDELAQAGDVAGFEEVFVNDIRSSLMQSSLPQKMVDDLPSNRFFIPDAKVNYLICKIFQIVSSPNSSGTDHPGDSELKVQIPTFRLVAWLSRLGLVSYKAVRRAMSATNPGRKDVVSATSIVRSLVDADSSLGLLTECLETGFSPYVEEQAAVVQVLLQQALAVVADAAQAPTVDETEPEESGKQEMQIQALATSTSDPTWLPSRLQRTLIMSLDRFGTASAPTISKTLGAVFSQREVLALIQFLRQQLFQGGHTRSFQSLHSDTDSPSLPAMKLDAIVKVLSSCIDAIGPLGFIGALENEDFVGNIIPDLVTEITHATQSLEDATELQGTLRETLRYEESIRKHKGAGGRLTIKGSTAGVNQRPGTIVTLYSEDTKRDDQFQVRDGLPLSLRAENVVNPLKTRKGGGSVSKRSVRHMNMMESMSKGQYSFERLVL</sequence>
<proteinExistence type="predicted"/>
<dbReference type="AlphaFoldDB" id="A0AAV9QDJ4"/>
<dbReference type="Proteomes" id="UP001345827">
    <property type="component" value="Unassembled WGS sequence"/>
</dbReference>
<evidence type="ECO:0000313" key="2">
    <source>
        <dbReference type="Proteomes" id="UP001345827"/>
    </source>
</evidence>
<evidence type="ECO:0000313" key="1">
    <source>
        <dbReference type="EMBL" id="KAK5539637.1"/>
    </source>
</evidence>
<accession>A0AAV9QDJ4</accession>
<gene>
    <name evidence="1" type="ORF">LTR25_003341</name>
</gene>
<protein>
    <submittedName>
        <fullName evidence="1">Uncharacterized protein</fullName>
    </submittedName>
</protein>
<name>A0AAV9QDJ4_9PEZI</name>
<organism evidence="1 2">
    <name type="scientific">Vermiconidia calcicola</name>
    <dbReference type="NCBI Taxonomy" id="1690605"/>
    <lineage>
        <taxon>Eukaryota</taxon>
        <taxon>Fungi</taxon>
        <taxon>Dikarya</taxon>
        <taxon>Ascomycota</taxon>
        <taxon>Pezizomycotina</taxon>
        <taxon>Dothideomycetes</taxon>
        <taxon>Dothideomycetidae</taxon>
        <taxon>Mycosphaerellales</taxon>
        <taxon>Extremaceae</taxon>
        <taxon>Vermiconidia</taxon>
    </lineage>
</organism>
<dbReference type="EMBL" id="JAXLQG010000005">
    <property type="protein sequence ID" value="KAK5539637.1"/>
    <property type="molecule type" value="Genomic_DNA"/>
</dbReference>